<protein>
    <recommendedName>
        <fullName evidence="5">Vitellogenin II</fullName>
    </recommendedName>
</protein>
<reference key="1">
    <citation type="submission" date="2010-11" db="EMBL/GenBank/DDBJ databases">
        <title>The complete genome of Leadbetterella byssophila DSM 17132.</title>
        <authorList>
            <consortium name="US DOE Joint Genome Institute (JGI-PGF)"/>
            <person name="Lucas S."/>
            <person name="Copeland A."/>
            <person name="Lapidus A."/>
            <person name="Glavina del Rio T."/>
            <person name="Dalin E."/>
            <person name="Tice H."/>
            <person name="Bruce D."/>
            <person name="Goodwin L."/>
            <person name="Pitluck S."/>
            <person name="Kyrpides N."/>
            <person name="Mavromatis K."/>
            <person name="Ivanova N."/>
            <person name="Teshima H."/>
            <person name="Brettin T."/>
            <person name="Detter J.C."/>
            <person name="Han C."/>
            <person name="Tapia R."/>
            <person name="Land M."/>
            <person name="Hauser L."/>
            <person name="Markowitz V."/>
            <person name="Cheng J.-F."/>
            <person name="Hugenholtz P."/>
            <person name="Woyke T."/>
            <person name="Wu D."/>
            <person name="Tindall B."/>
            <person name="Pomrenke H.G."/>
            <person name="Brambilla E."/>
            <person name="Klenk H.-P."/>
            <person name="Eisen J.A."/>
        </authorList>
    </citation>
    <scope>NUCLEOTIDE SEQUENCE [LARGE SCALE GENOMIC DNA]</scope>
    <source>
        <strain>DSM 17132</strain>
    </source>
</reference>
<evidence type="ECO:0000313" key="3">
    <source>
        <dbReference type="EMBL" id="ADQ18696.1"/>
    </source>
</evidence>
<organism evidence="3 4">
    <name type="scientific">Leadbetterella byssophila (strain DSM 17132 / JCM 16389 / KACC 11308 / NBRC 106382 / 4M15)</name>
    <dbReference type="NCBI Taxonomy" id="649349"/>
    <lineage>
        <taxon>Bacteria</taxon>
        <taxon>Pseudomonadati</taxon>
        <taxon>Bacteroidota</taxon>
        <taxon>Cytophagia</taxon>
        <taxon>Cytophagales</taxon>
        <taxon>Leadbetterellaceae</taxon>
        <taxon>Leadbetterella</taxon>
    </lineage>
</organism>
<feature type="compositionally biased region" description="Low complexity" evidence="1">
    <location>
        <begin position="316"/>
        <end position="340"/>
    </location>
</feature>
<feature type="compositionally biased region" description="Polar residues" evidence="1">
    <location>
        <begin position="298"/>
        <end position="315"/>
    </location>
</feature>
<feature type="region of interest" description="Disordered" evidence="1">
    <location>
        <begin position="247"/>
        <end position="401"/>
    </location>
</feature>
<feature type="chain" id="PRO_5003185795" description="Vitellogenin II" evidence="2">
    <location>
        <begin position="22"/>
        <end position="401"/>
    </location>
</feature>
<evidence type="ECO:0000256" key="1">
    <source>
        <dbReference type="SAM" id="MobiDB-lite"/>
    </source>
</evidence>
<keyword evidence="2" id="KW-0732">Signal</keyword>
<dbReference type="PROSITE" id="PS51257">
    <property type="entry name" value="PROKAR_LIPOPROTEIN"/>
    <property type="match status" value="1"/>
</dbReference>
<feature type="signal peptide" evidence="2">
    <location>
        <begin position="1"/>
        <end position="21"/>
    </location>
</feature>
<keyword evidence="4" id="KW-1185">Reference proteome</keyword>
<feature type="compositionally biased region" description="Polar residues" evidence="1">
    <location>
        <begin position="274"/>
        <end position="290"/>
    </location>
</feature>
<dbReference type="HOGENOM" id="CLU_686604_0_0_10"/>
<name>E4RTY8_LEAB4</name>
<dbReference type="KEGG" id="lby:Lbys_3034"/>
<evidence type="ECO:0000256" key="2">
    <source>
        <dbReference type="SAM" id="SignalP"/>
    </source>
</evidence>
<evidence type="ECO:0008006" key="5">
    <source>
        <dbReference type="Google" id="ProtNLM"/>
    </source>
</evidence>
<feature type="compositionally biased region" description="Low complexity" evidence="1">
    <location>
        <begin position="248"/>
        <end position="273"/>
    </location>
</feature>
<dbReference type="RefSeq" id="WP_013409728.1">
    <property type="nucleotide sequence ID" value="NC_014655.1"/>
</dbReference>
<proteinExistence type="predicted"/>
<dbReference type="Proteomes" id="UP000007435">
    <property type="component" value="Chromosome"/>
</dbReference>
<accession>E4RTY8</accession>
<reference evidence="3 4" key="2">
    <citation type="journal article" date="2011" name="Stand. Genomic Sci.">
        <title>Complete genome sequence of Leadbetterella byssophila type strain (4M15).</title>
        <authorList>
            <person name="Abt B."/>
            <person name="Teshima H."/>
            <person name="Lucas S."/>
            <person name="Lapidus A."/>
            <person name="Del Rio T.G."/>
            <person name="Nolan M."/>
            <person name="Tice H."/>
            <person name="Cheng J.F."/>
            <person name="Pitluck S."/>
            <person name="Liolios K."/>
            <person name="Pagani I."/>
            <person name="Ivanova N."/>
            <person name="Mavromatis K."/>
            <person name="Pati A."/>
            <person name="Tapia R."/>
            <person name="Han C."/>
            <person name="Goodwin L."/>
            <person name="Chen A."/>
            <person name="Palaniappan K."/>
            <person name="Land M."/>
            <person name="Hauser L."/>
            <person name="Chang Y.J."/>
            <person name="Jeffries C.D."/>
            <person name="Rohde M."/>
            <person name="Goker M."/>
            <person name="Tindall B.J."/>
            <person name="Detter J.C."/>
            <person name="Woyke T."/>
            <person name="Bristow J."/>
            <person name="Eisen J.A."/>
            <person name="Markowitz V."/>
            <person name="Hugenholtz P."/>
            <person name="Klenk H.P."/>
            <person name="Kyrpides N.C."/>
        </authorList>
    </citation>
    <scope>NUCLEOTIDE SEQUENCE [LARGE SCALE GENOMIC DNA]</scope>
    <source>
        <strain evidence="4">DSM 17132 / JCM 16389 / KACC 11308 / NBRC 106382 / 4M15</strain>
    </source>
</reference>
<dbReference type="EMBL" id="CP002305">
    <property type="protein sequence ID" value="ADQ18696.1"/>
    <property type="molecule type" value="Genomic_DNA"/>
</dbReference>
<evidence type="ECO:0000313" key="4">
    <source>
        <dbReference type="Proteomes" id="UP000007435"/>
    </source>
</evidence>
<feature type="compositionally biased region" description="Low complexity" evidence="1">
    <location>
        <begin position="348"/>
        <end position="395"/>
    </location>
</feature>
<dbReference type="STRING" id="649349.Lbys_3034"/>
<dbReference type="AlphaFoldDB" id="E4RTY8"/>
<gene>
    <name evidence="3" type="ordered locus">Lbys_3034</name>
</gene>
<sequence>MKRLALFLGAGILAASCTSNTVPQKTDTDDLYVKSGDLVLPGAVASTQQVSTLPYDDSYDPISDGFEGGSDEYFDENFLTSKDLKRKNGNVAGYSDGYADGYSQGWSDNAWTYNSRNRFWGNYFYGFNSPYYAWSGSSLYYSYSPWGSRFGFNFGGFYDPWDPFYNYYGWNSLAYGWGGYYGGYPYFGYNNFYSRLYNPYGGYYDYYGYVGPYRPIYYVNNYNGRTVRQRNASVASSRYNDRIVNRTAMNNARVANSNRSAVNRNASASRMSATEANRSSISRGTSSRNASAAPRSYDSYNNRNARVQTSSRTAPSSYGRSSTGNSNSSYGRSSNNTYSRPTEGARMGGSRTSSPSYSSPSSRTSSPSYSAPSRSSSSSSGGSSGSSSRSTSSGGSSRGRG</sequence>